<reference evidence="5 6" key="1">
    <citation type="submission" date="2017-01" db="EMBL/GenBank/DDBJ databases">
        <authorList>
            <person name="Varghese N."/>
            <person name="Submissions S."/>
        </authorList>
    </citation>
    <scope>NUCLEOTIDE SEQUENCE [LARGE SCALE GENOMIC DNA]</scope>
    <source>
        <strain evidence="5 6">RUG2-6</strain>
    </source>
</reference>
<dbReference type="Proteomes" id="UP000185829">
    <property type="component" value="Unassembled WGS sequence"/>
</dbReference>
<comment type="caution">
    <text evidence="5">The sequence shown here is derived from an EMBL/GenBank/DDBJ whole genome shotgun (WGS) entry which is preliminary data.</text>
</comment>
<evidence type="ECO:0000313" key="5">
    <source>
        <dbReference type="EMBL" id="SIQ00477.1"/>
    </source>
</evidence>
<gene>
    <name evidence="5" type="ORF">SAMN05878482_10154</name>
</gene>
<dbReference type="SUPFAM" id="SSF46785">
    <property type="entry name" value="Winged helix' DNA-binding domain"/>
    <property type="match status" value="1"/>
</dbReference>
<dbReference type="InterPro" id="IPR011711">
    <property type="entry name" value="GntR_C"/>
</dbReference>
<protein>
    <submittedName>
        <fullName evidence="5">Transcriptional regulator, GntR family</fullName>
    </submittedName>
</protein>
<feature type="domain" description="HTH gntR-type" evidence="4">
    <location>
        <begin position="8"/>
        <end position="75"/>
    </location>
</feature>
<dbReference type="InterPro" id="IPR036390">
    <property type="entry name" value="WH_DNA-bd_sf"/>
</dbReference>
<dbReference type="GO" id="GO:0003677">
    <property type="term" value="F:DNA binding"/>
    <property type="evidence" value="ECO:0007669"/>
    <property type="project" value="UniProtKB-KW"/>
</dbReference>
<keyword evidence="3" id="KW-0804">Transcription</keyword>
<dbReference type="Pfam" id="PF07729">
    <property type="entry name" value="FCD"/>
    <property type="match status" value="1"/>
</dbReference>
<proteinExistence type="predicted"/>
<dbReference type="PANTHER" id="PTHR43537:SF5">
    <property type="entry name" value="UXU OPERON TRANSCRIPTIONAL REGULATOR"/>
    <property type="match status" value="1"/>
</dbReference>
<dbReference type="InterPro" id="IPR036388">
    <property type="entry name" value="WH-like_DNA-bd_sf"/>
</dbReference>
<dbReference type="SUPFAM" id="SSF48008">
    <property type="entry name" value="GntR ligand-binding domain-like"/>
    <property type="match status" value="1"/>
</dbReference>
<dbReference type="RefSeq" id="WP_076364068.1">
    <property type="nucleotide sequence ID" value="NZ_FTMX01000001.1"/>
</dbReference>
<keyword evidence="1" id="KW-0805">Transcription regulation</keyword>
<dbReference type="SMART" id="SM00895">
    <property type="entry name" value="FCD"/>
    <property type="match status" value="1"/>
</dbReference>
<name>A0A9X8WGG1_9BACI</name>
<dbReference type="InterPro" id="IPR000524">
    <property type="entry name" value="Tscrpt_reg_HTH_GntR"/>
</dbReference>
<accession>A0A9X8WGG1</accession>
<evidence type="ECO:0000256" key="3">
    <source>
        <dbReference type="ARBA" id="ARBA00023163"/>
    </source>
</evidence>
<evidence type="ECO:0000256" key="1">
    <source>
        <dbReference type="ARBA" id="ARBA00023015"/>
    </source>
</evidence>
<evidence type="ECO:0000259" key="4">
    <source>
        <dbReference type="PROSITE" id="PS50949"/>
    </source>
</evidence>
<dbReference type="InterPro" id="IPR008920">
    <property type="entry name" value="TF_FadR/GntR_C"/>
</dbReference>
<keyword evidence="2" id="KW-0238">DNA-binding</keyword>
<evidence type="ECO:0000256" key="2">
    <source>
        <dbReference type="ARBA" id="ARBA00023125"/>
    </source>
</evidence>
<dbReference type="Gene3D" id="1.20.120.530">
    <property type="entry name" value="GntR ligand-binding domain-like"/>
    <property type="match status" value="1"/>
</dbReference>
<dbReference type="EMBL" id="FTMX01000001">
    <property type="protein sequence ID" value="SIQ00477.1"/>
    <property type="molecule type" value="Genomic_DNA"/>
</dbReference>
<sequence length="221" mass="25557">MIKEKERGETTEYVYNLLKEKIFEWDLSPGQKINISHLTREINISAIPLREALSRLHSENLVVLEPNKGYRVSDILDAENMAKMLEARILLETHAVRNMIRLNNVSATEEMAALTDEMFSTNTGASNKKILDFTHLDQQFHHVIMKAGGNSFLYEAYKGMHCHLHIGRFYHVKGEIDQKDAPSEHMEIIEAIRTRDVYRAEIAISSHIQDSIDRLLERTKR</sequence>
<dbReference type="Gene3D" id="1.10.10.10">
    <property type="entry name" value="Winged helix-like DNA-binding domain superfamily/Winged helix DNA-binding domain"/>
    <property type="match status" value="1"/>
</dbReference>
<dbReference type="PROSITE" id="PS50949">
    <property type="entry name" value="HTH_GNTR"/>
    <property type="match status" value="1"/>
</dbReference>
<dbReference type="GO" id="GO:0003700">
    <property type="term" value="F:DNA-binding transcription factor activity"/>
    <property type="evidence" value="ECO:0007669"/>
    <property type="project" value="InterPro"/>
</dbReference>
<dbReference type="AlphaFoldDB" id="A0A9X8WGG1"/>
<organism evidence="5 6">
    <name type="scientific">Peribacillus simplex</name>
    <dbReference type="NCBI Taxonomy" id="1478"/>
    <lineage>
        <taxon>Bacteria</taxon>
        <taxon>Bacillati</taxon>
        <taxon>Bacillota</taxon>
        <taxon>Bacilli</taxon>
        <taxon>Bacillales</taxon>
        <taxon>Bacillaceae</taxon>
        <taxon>Peribacillus</taxon>
    </lineage>
</organism>
<dbReference type="SMART" id="SM00345">
    <property type="entry name" value="HTH_GNTR"/>
    <property type="match status" value="1"/>
</dbReference>
<evidence type="ECO:0000313" key="6">
    <source>
        <dbReference type="Proteomes" id="UP000185829"/>
    </source>
</evidence>
<dbReference type="PANTHER" id="PTHR43537">
    <property type="entry name" value="TRANSCRIPTIONAL REGULATOR, GNTR FAMILY"/>
    <property type="match status" value="1"/>
</dbReference>
<dbReference type="Pfam" id="PF00392">
    <property type="entry name" value="GntR"/>
    <property type="match status" value="1"/>
</dbReference>